<dbReference type="HOGENOM" id="CLU_049074_1_0_1"/>
<feature type="compositionally biased region" description="Polar residues" evidence="1">
    <location>
        <begin position="280"/>
        <end position="291"/>
    </location>
</feature>
<proteinExistence type="predicted"/>
<feature type="non-terminal residue" evidence="2">
    <location>
        <position position="291"/>
    </location>
</feature>
<name>A0A0C3DGH9_9AGAM</name>
<gene>
    <name evidence="2" type="ORF">SCLCIDRAFT_30512</name>
</gene>
<dbReference type="Pfam" id="PF14223">
    <property type="entry name" value="Retrotran_gag_2"/>
    <property type="match status" value="1"/>
</dbReference>
<feature type="region of interest" description="Disordered" evidence="1">
    <location>
        <begin position="216"/>
        <end position="291"/>
    </location>
</feature>
<protein>
    <recommendedName>
        <fullName evidence="4">DUF4219 domain-containing protein</fullName>
    </recommendedName>
</protein>
<feature type="compositionally biased region" description="Basic and acidic residues" evidence="1">
    <location>
        <begin position="240"/>
        <end position="249"/>
    </location>
</feature>
<dbReference type="STRING" id="1036808.A0A0C3DGH9"/>
<keyword evidence="3" id="KW-1185">Reference proteome</keyword>
<dbReference type="InParanoid" id="A0A0C3DGH9"/>
<evidence type="ECO:0000313" key="3">
    <source>
        <dbReference type="Proteomes" id="UP000053989"/>
    </source>
</evidence>
<reference evidence="3" key="2">
    <citation type="submission" date="2015-01" db="EMBL/GenBank/DDBJ databases">
        <title>Evolutionary Origins and Diversification of the Mycorrhizal Mutualists.</title>
        <authorList>
            <consortium name="DOE Joint Genome Institute"/>
            <consortium name="Mycorrhizal Genomics Consortium"/>
            <person name="Kohler A."/>
            <person name="Kuo A."/>
            <person name="Nagy L.G."/>
            <person name="Floudas D."/>
            <person name="Copeland A."/>
            <person name="Barry K.W."/>
            <person name="Cichocki N."/>
            <person name="Veneault-Fourrey C."/>
            <person name="LaButti K."/>
            <person name="Lindquist E.A."/>
            <person name="Lipzen A."/>
            <person name="Lundell T."/>
            <person name="Morin E."/>
            <person name="Murat C."/>
            <person name="Riley R."/>
            <person name="Ohm R."/>
            <person name="Sun H."/>
            <person name="Tunlid A."/>
            <person name="Henrissat B."/>
            <person name="Grigoriev I.V."/>
            <person name="Hibbett D.S."/>
            <person name="Martin F."/>
        </authorList>
    </citation>
    <scope>NUCLEOTIDE SEQUENCE [LARGE SCALE GENOMIC DNA]</scope>
    <source>
        <strain evidence="3">Foug A</strain>
    </source>
</reference>
<accession>A0A0C3DGH9</accession>
<reference evidence="2 3" key="1">
    <citation type="submission" date="2014-04" db="EMBL/GenBank/DDBJ databases">
        <authorList>
            <consortium name="DOE Joint Genome Institute"/>
            <person name="Kuo A."/>
            <person name="Kohler A."/>
            <person name="Nagy L.G."/>
            <person name="Floudas D."/>
            <person name="Copeland A."/>
            <person name="Barry K.W."/>
            <person name="Cichocki N."/>
            <person name="Veneault-Fourrey C."/>
            <person name="LaButti K."/>
            <person name="Lindquist E.A."/>
            <person name="Lipzen A."/>
            <person name="Lundell T."/>
            <person name="Morin E."/>
            <person name="Murat C."/>
            <person name="Sun H."/>
            <person name="Tunlid A."/>
            <person name="Henrissat B."/>
            <person name="Grigoriev I.V."/>
            <person name="Hibbett D.S."/>
            <person name="Martin F."/>
            <person name="Nordberg H.P."/>
            <person name="Cantor M.N."/>
            <person name="Hua S.X."/>
        </authorList>
    </citation>
    <scope>NUCLEOTIDE SEQUENCE [LARGE SCALE GENOMIC DNA]</scope>
    <source>
        <strain evidence="2 3">Foug A</strain>
    </source>
</reference>
<evidence type="ECO:0008006" key="4">
    <source>
        <dbReference type="Google" id="ProtNLM"/>
    </source>
</evidence>
<dbReference type="AlphaFoldDB" id="A0A0C3DGH9"/>
<dbReference type="EMBL" id="KN822139">
    <property type="protein sequence ID" value="KIM55166.1"/>
    <property type="molecule type" value="Genomic_DNA"/>
</dbReference>
<evidence type="ECO:0000313" key="2">
    <source>
        <dbReference type="EMBL" id="KIM55166.1"/>
    </source>
</evidence>
<dbReference type="Proteomes" id="UP000053989">
    <property type="component" value="Unassembled WGS sequence"/>
</dbReference>
<organism evidence="2 3">
    <name type="scientific">Scleroderma citrinum Foug A</name>
    <dbReference type="NCBI Taxonomy" id="1036808"/>
    <lineage>
        <taxon>Eukaryota</taxon>
        <taxon>Fungi</taxon>
        <taxon>Dikarya</taxon>
        <taxon>Basidiomycota</taxon>
        <taxon>Agaricomycotina</taxon>
        <taxon>Agaricomycetes</taxon>
        <taxon>Agaricomycetidae</taxon>
        <taxon>Boletales</taxon>
        <taxon>Sclerodermatineae</taxon>
        <taxon>Sclerodermataceae</taxon>
        <taxon>Scleroderma</taxon>
    </lineage>
</organism>
<evidence type="ECO:0000256" key="1">
    <source>
        <dbReference type="SAM" id="MobiDB-lite"/>
    </source>
</evidence>
<sequence length="291" mass="31489">MSTSEVKKNQITLQGPQNYLEWASRMRSLLMVFSVWRYANTDVAAPVAPAVAAGAALPVAHLAEVATHEKNRDQCLGLITSFMSGIIRQNYLNEGNPNTVWEALRTTYGTPGAAGIFKNEDPATRVNEMQSIFNYLAANGLTLPNSAQAMILLLALPAEWEGFASTILATLPVTLPVPAPAGAQALTFASVLPKINEEWSRCSGHSVMPKFKEEKKENNAFAGPSKVNKPRCKTCNGRHSTKDHIDGYKRPNAPQAGPSQPKKPFTKGKGKKDYKGKGKQQANAAEQVASI</sequence>